<sequence>MGCRFKLQVRDLTPASALQPVDQNKAGAAQPKPSQTQVASVAEEGAAAAAAGSNESDIQGTTRLLLLGIF</sequence>
<keyword evidence="3" id="KW-1185">Reference proteome</keyword>
<reference evidence="4" key="1">
    <citation type="submission" date="2016-06" db="UniProtKB">
        <authorList>
            <consortium name="WormBaseParasite"/>
        </authorList>
    </citation>
    <scope>IDENTIFICATION</scope>
</reference>
<gene>
    <name evidence="2" type="ORF">GPUH_LOCUS15171</name>
</gene>
<evidence type="ECO:0000313" key="3">
    <source>
        <dbReference type="Proteomes" id="UP000271098"/>
    </source>
</evidence>
<proteinExistence type="predicted"/>
<reference evidence="2 3" key="2">
    <citation type="submission" date="2018-11" db="EMBL/GenBank/DDBJ databases">
        <authorList>
            <consortium name="Pathogen Informatics"/>
        </authorList>
    </citation>
    <scope>NUCLEOTIDE SEQUENCE [LARGE SCALE GENOMIC DNA]</scope>
</reference>
<evidence type="ECO:0000313" key="4">
    <source>
        <dbReference type="WBParaSite" id="GPUH_0001519101-mRNA-1"/>
    </source>
</evidence>
<name>A0A183E2I0_9BILA</name>
<protein>
    <submittedName>
        <fullName evidence="2 4">Uncharacterized protein</fullName>
    </submittedName>
</protein>
<evidence type="ECO:0000256" key="1">
    <source>
        <dbReference type="SAM" id="MobiDB-lite"/>
    </source>
</evidence>
<dbReference type="AlphaFoldDB" id="A0A183E2I0"/>
<evidence type="ECO:0000313" key="2">
    <source>
        <dbReference type="EMBL" id="VDN25500.1"/>
    </source>
</evidence>
<feature type="region of interest" description="Disordered" evidence="1">
    <location>
        <begin position="16"/>
        <end position="41"/>
    </location>
</feature>
<dbReference type="WBParaSite" id="GPUH_0001519101-mRNA-1">
    <property type="protein sequence ID" value="GPUH_0001519101-mRNA-1"/>
    <property type="gene ID" value="GPUH_0001519101"/>
</dbReference>
<dbReference type="Proteomes" id="UP000271098">
    <property type="component" value="Unassembled WGS sequence"/>
</dbReference>
<dbReference type="EMBL" id="UYRT01082110">
    <property type="protein sequence ID" value="VDN25500.1"/>
    <property type="molecule type" value="Genomic_DNA"/>
</dbReference>
<accession>A0A183E2I0</accession>
<organism evidence="4">
    <name type="scientific">Gongylonema pulchrum</name>
    <dbReference type="NCBI Taxonomy" id="637853"/>
    <lineage>
        <taxon>Eukaryota</taxon>
        <taxon>Metazoa</taxon>
        <taxon>Ecdysozoa</taxon>
        <taxon>Nematoda</taxon>
        <taxon>Chromadorea</taxon>
        <taxon>Rhabditida</taxon>
        <taxon>Spirurina</taxon>
        <taxon>Spiruromorpha</taxon>
        <taxon>Spiruroidea</taxon>
        <taxon>Gongylonematidae</taxon>
        <taxon>Gongylonema</taxon>
    </lineage>
</organism>